<evidence type="ECO:0000313" key="2">
    <source>
        <dbReference type="Proteomes" id="UP000805704"/>
    </source>
</evidence>
<comment type="caution">
    <text evidence="1">The sequence shown here is derived from an EMBL/GenBank/DDBJ whole genome shotgun (WGS) entry which is preliminary data.</text>
</comment>
<protein>
    <submittedName>
        <fullName evidence="1">Uncharacterized protein</fullName>
    </submittedName>
</protein>
<proteinExistence type="predicted"/>
<keyword evidence="2" id="KW-1185">Reference proteome</keyword>
<evidence type="ECO:0000313" key="1">
    <source>
        <dbReference type="EMBL" id="KAG8011335.1"/>
    </source>
</evidence>
<gene>
    <name evidence="1" type="ORF">GBF38_006075</name>
</gene>
<dbReference type="EMBL" id="CM024802">
    <property type="protein sequence ID" value="KAG8011335.1"/>
    <property type="molecule type" value="Genomic_DNA"/>
</dbReference>
<dbReference type="Proteomes" id="UP000805704">
    <property type="component" value="Chromosome 14"/>
</dbReference>
<name>A0ACB7FAP8_NIBAL</name>
<accession>A0ACB7FAP8</accession>
<organism evidence="1 2">
    <name type="scientific">Nibea albiflora</name>
    <name type="common">Yellow drum</name>
    <name type="synonym">Corvina albiflora</name>
    <dbReference type="NCBI Taxonomy" id="240163"/>
    <lineage>
        <taxon>Eukaryota</taxon>
        <taxon>Metazoa</taxon>
        <taxon>Chordata</taxon>
        <taxon>Craniata</taxon>
        <taxon>Vertebrata</taxon>
        <taxon>Euteleostomi</taxon>
        <taxon>Actinopterygii</taxon>
        <taxon>Neopterygii</taxon>
        <taxon>Teleostei</taxon>
        <taxon>Neoteleostei</taxon>
        <taxon>Acanthomorphata</taxon>
        <taxon>Eupercaria</taxon>
        <taxon>Sciaenidae</taxon>
        <taxon>Nibea</taxon>
    </lineage>
</organism>
<reference evidence="1" key="1">
    <citation type="submission" date="2020-04" db="EMBL/GenBank/DDBJ databases">
        <title>A chromosome-scale assembly and high-density genetic map of the yellow drum (Nibea albiflora) genome.</title>
        <authorList>
            <person name="Xu D."/>
            <person name="Zhang W."/>
            <person name="Chen R."/>
            <person name="Tan P."/>
            <person name="Wang L."/>
            <person name="Song H."/>
            <person name="Tian L."/>
            <person name="Zhu Q."/>
            <person name="Wang B."/>
        </authorList>
    </citation>
    <scope>NUCLEOTIDE SEQUENCE</scope>
    <source>
        <strain evidence="1">ZJHYS-2018</strain>
    </source>
</reference>
<sequence>MDNDYSSGLENPLYSELKYFCRKIQEAYKELKEDLTPYRDDRFYRLAPMRLYTLSKRHFVLVFVFFLICFALTVFIGIAGPGIISEHVRNGDQFLLKNLSVKTGPFNLISPPLTTYNQQLWLTCVMQAEHSNIGDFQQPFEINVQLKGVMQDASVMRINNKCDEIIVLHLGYLNYTQYQVMVSFRGLENITYEIKVKFVWKTYNTTFSQVEIWFRFVFVVLTFMVTCLFAHSLRKFSMRDWGIEQKWMSILLPLLLLYNDPFFPLSFLVNSWFPGTLDAFFQALFLCALLLFWLCVYHGIRVQGERKCLTFYLPKLIIVGLLWLSAVTLGIWQTVNELQDPTYQYKVDIKNFEGMKVFFLIIVALYILYLIFLVVRACSELKNMPYSGITVHHTSLCLLITKIISFQIFHLSHDFTECETAKRCSLTPVIPAEFLSFYGLLNFYLYTLAFVYSPSKNALYDSQLKDNPAFSMLNDSDDEVIYGSDYEDMPLQNGRAIKATAKYQDESDSD</sequence>